<comment type="caution">
    <text evidence="2">The sequence shown here is derived from an EMBL/GenBank/DDBJ whole genome shotgun (WGS) entry which is preliminary data.</text>
</comment>
<evidence type="ECO:0000256" key="1">
    <source>
        <dbReference type="SAM" id="MobiDB-lite"/>
    </source>
</evidence>
<dbReference type="EMBL" id="JABBGJ010000003">
    <property type="protein sequence ID" value="NML96906.1"/>
    <property type="molecule type" value="Genomic_DNA"/>
</dbReference>
<reference evidence="2 3" key="1">
    <citation type="submission" date="2020-04" db="EMBL/GenBank/DDBJ databases">
        <title>Paraburkholderia sp. RP-4-7 isolated from soil.</title>
        <authorList>
            <person name="Dahal R.H."/>
        </authorList>
    </citation>
    <scope>NUCLEOTIDE SEQUENCE [LARGE SCALE GENOMIC DNA]</scope>
    <source>
        <strain evidence="2 3">RP-4-7</strain>
    </source>
</reference>
<dbReference type="AlphaFoldDB" id="A0A848IBB8"/>
<sequence length="86" mass="9885">MDRLRQHRGSNFNSKESHATKVRIGTEGEHPIRVIVEHDALTVTPEYDYRIAGKYMAKPEVAASLQRRSKRKRTTPTNDKPSRGRV</sequence>
<gene>
    <name evidence="2" type="ORF">HHL24_02875</name>
</gene>
<feature type="compositionally biased region" description="Basic and acidic residues" evidence="1">
    <location>
        <begin position="15"/>
        <end position="25"/>
    </location>
</feature>
<evidence type="ECO:0000313" key="2">
    <source>
        <dbReference type="EMBL" id="NML96906.1"/>
    </source>
</evidence>
<dbReference type="Proteomes" id="UP000544134">
    <property type="component" value="Unassembled WGS sequence"/>
</dbReference>
<evidence type="ECO:0000313" key="3">
    <source>
        <dbReference type="Proteomes" id="UP000544134"/>
    </source>
</evidence>
<proteinExistence type="predicted"/>
<organism evidence="2 3">
    <name type="scientific">Paraburkholderia polaris</name>
    <dbReference type="NCBI Taxonomy" id="2728848"/>
    <lineage>
        <taxon>Bacteria</taxon>
        <taxon>Pseudomonadati</taxon>
        <taxon>Pseudomonadota</taxon>
        <taxon>Betaproteobacteria</taxon>
        <taxon>Burkholderiales</taxon>
        <taxon>Burkholderiaceae</taxon>
        <taxon>Paraburkholderia</taxon>
    </lineage>
</organism>
<feature type="region of interest" description="Disordered" evidence="1">
    <location>
        <begin position="1"/>
        <end position="25"/>
    </location>
</feature>
<keyword evidence="3" id="KW-1185">Reference proteome</keyword>
<accession>A0A848IBB8</accession>
<name>A0A848IBB8_9BURK</name>
<feature type="region of interest" description="Disordered" evidence="1">
    <location>
        <begin position="60"/>
        <end position="86"/>
    </location>
</feature>
<protein>
    <submittedName>
        <fullName evidence="2">Uncharacterized protein</fullName>
    </submittedName>
</protein>